<name>A0AAV6YQV8_ENGPU</name>
<dbReference type="AlphaFoldDB" id="A0AAV6YQV8"/>
<reference evidence="1" key="1">
    <citation type="thesis" date="2020" institute="ProQuest LLC" country="789 East Eisenhower Parkway, Ann Arbor, MI, USA">
        <title>Comparative Genomics and Chromosome Evolution.</title>
        <authorList>
            <person name="Mudd A.B."/>
        </authorList>
    </citation>
    <scope>NUCLEOTIDE SEQUENCE</scope>
    <source>
        <strain evidence="1">237g6f4</strain>
        <tissue evidence="1">Blood</tissue>
    </source>
</reference>
<sequence length="88" mass="9924">MAGNQVEHATQLSQALEKVSKSVSDSFFRSRQRPQHNLKPGDYVVVKRVWSLATMVFPSPADQCHVCEAKGKSARFHAYYCKLTYSSC</sequence>
<dbReference type="EMBL" id="WNYA01021043">
    <property type="protein sequence ID" value="KAG8538458.1"/>
    <property type="molecule type" value="Genomic_DNA"/>
</dbReference>
<dbReference type="Proteomes" id="UP000824782">
    <property type="component" value="Unassembled WGS sequence"/>
</dbReference>
<evidence type="ECO:0000313" key="1">
    <source>
        <dbReference type="EMBL" id="KAG8538458.1"/>
    </source>
</evidence>
<evidence type="ECO:0000313" key="2">
    <source>
        <dbReference type="Proteomes" id="UP000824782"/>
    </source>
</evidence>
<protein>
    <submittedName>
        <fullName evidence="1">Uncharacterized protein</fullName>
    </submittedName>
</protein>
<accession>A0AAV6YQV8</accession>
<keyword evidence="2" id="KW-1185">Reference proteome</keyword>
<gene>
    <name evidence="1" type="ORF">GDO81_022618</name>
</gene>
<comment type="caution">
    <text evidence="1">The sequence shown here is derived from an EMBL/GenBank/DDBJ whole genome shotgun (WGS) entry which is preliminary data.</text>
</comment>
<proteinExistence type="predicted"/>
<organism evidence="1 2">
    <name type="scientific">Engystomops pustulosus</name>
    <name type="common">Tungara frog</name>
    <name type="synonym">Physalaemus pustulosus</name>
    <dbReference type="NCBI Taxonomy" id="76066"/>
    <lineage>
        <taxon>Eukaryota</taxon>
        <taxon>Metazoa</taxon>
        <taxon>Chordata</taxon>
        <taxon>Craniata</taxon>
        <taxon>Vertebrata</taxon>
        <taxon>Euteleostomi</taxon>
        <taxon>Amphibia</taxon>
        <taxon>Batrachia</taxon>
        <taxon>Anura</taxon>
        <taxon>Neobatrachia</taxon>
        <taxon>Hyloidea</taxon>
        <taxon>Leptodactylidae</taxon>
        <taxon>Leiuperinae</taxon>
        <taxon>Engystomops</taxon>
    </lineage>
</organism>